<gene>
    <name evidence="2" type="ORF">SAMN04488505_102277</name>
</gene>
<evidence type="ECO:0000259" key="1">
    <source>
        <dbReference type="Pfam" id="PF00149"/>
    </source>
</evidence>
<dbReference type="Proteomes" id="UP000198984">
    <property type="component" value="Unassembled WGS sequence"/>
</dbReference>
<dbReference type="InterPro" id="IPR029052">
    <property type="entry name" value="Metallo-depent_PP-like"/>
</dbReference>
<protein>
    <submittedName>
        <fullName evidence="2">Calcineurin-like phosphoesterase</fullName>
    </submittedName>
</protein>
<organism evidence="2 3">
    <name type="scientific">Chitinophaga rupis</name>
    <dbReference type="NCBI Taxonomy" id="573321"/>
    <lineage>
        <taxon>Bacteria</taxon>
        <taxon>Pseudomonadati</taxon>
        <taxon>Bacteroidota</taxon>
        <taxon>Chitinophagia</taxon>
        <taxon>Chitinophagales</taxon>
        <taxon>Chitinophagaceae</taxon>
        <taxon>Chitinophaga</taxon>
    </lineage>
</organism>
<dbReference type="STRING" id="573321.SAMN04488505_102277"/>
<name>A0A1H7QA27_9BACT</name>
<dbReference type="EMBL" id="FOBB01000002">
    <property type="protein sequence ID" value="SEL44137.1"/>
    <property type="molecule type" value="Genomic_DNA"/>
</dbReference>
<dbReference type="SUPFAM" id="SSF56300">
    <property type="entry name" value="Metallo-dependent phosphatases"/>
    <property type="match status" value="1"/>
</dbReference>
<dbReference type="Pfam" id="PF00149">
    <property type="entry name" value="Metallophos"/>
    <property type="match status" value="1"/>
</dbReference>
<reference evidence="2 3" key="1">
    <citation type="submission" date="2016-10" db="EMBL/GenBank/DDBJ databases">
        <authorList>
            <person name="de Groot N.N."/>
        </authorList>
    </citation>
    <scope>NUCLEOTIDE SEQUENCE [LARGE SCALE GENOMIC DNA]</scope>
    <source>
        <strain evidence="2 3">DSM 21039</strain>
    </source>
</reference>
<dbReference type="GO" id="GO:0016787">
    <property type="term" value="F:hydrolase activity"/>
    <property type="evidence" value="ECO:0007669"/>
    <property type="project" value="InterPro"/>
</dbReference>
<dbReference type="OrthoDB" id="9816081at2"/>
<dbReference type="RefSeq" id="WP_089909231.1">
    <property type="nucleotide sequence ID" value="NZ_FOBB01000002.1"/>
</dbReference>
<dbReference type="AlphaFoldDB" id="A0A1H7QA27"/>
<dbReference type="InterPro" id="IPR004843">
    <property type="entry name" value="Calcineurin-like_PHP"/>
</dbReference>
<evidence type="ECO:0000313" key="2">
    <source>
        <dbReference type="EMBL" id="SEL44137.1"/>
    </source>
</evidence>
<feature type="domain" description="Calcineurin-like phosphoesterase" evidence="1">
    <location>
        <begin position="44"/>
        <end position="219"/>
    </location>
</feature>
<dbReference type="InterPro" id="IPR051918">
    <property type="entry name" value="STPP_CPPED1"/>
</dbReference>
<sequence length="278" mass="31609">MTLSRRKFLQSTIKSVILIGMGNALPAFMPDNFSLPDRKNVKLRFALASDGHFGEPKSEYAVLHRQMTDWLNAEAKGRGLDFVMINGDLFHNDPALLPGVKAAWDQLSVPYYVSHGNHDMTEEANWQSVWGTPFDHAFTKKDIGFITLNTADIKGVYTGPDLAKTQAFLDAYKDKQQVFVFMHITPVKWTKYGIDRPDIVELFSRQANLKAVFHGHDHDEDGMREKDGKYYFWDSHVAGTWGTAYKGYRVVEILKDGSVLTYQTDPSSAKQINNNRIR</sequence>
<dbReference type="PANTHER" id="PTHR43143">
    <property type="entry name" value="METALLOPHOSPHOESTERASE, CALCINEURIN SUPERFAMILY"/>
    <property type="match status" value="1"/>
</dbReference>
<evidence type="ECO:0000313" key="3">
    <source>
        <dbReference type="Proteomes" id="UP000198984"/>
    </source>
</evidence>
<dbReference type="Gene3D" id="3.60.21.10">
    <property type="match status" value="1"/>
</dbReference>
<accession>A0A1H7QA27</accession>
<dbReference type="PANTHER" id="PTHR43143:SF1">
    <property type="entry name" value="SERINE_THREONINE-PROTEIN PHOSPHATASE CPPED1"/>
    <property type="match status" value="1"/>
</dbReference>
<keyword evidence="3" id="KW-1185">Reference proteome</keyword>
<proteinExistence type="predicted"/>